<dbReference type="EMBL" id="MU006232">
    <property type="protein sequence ID" value="KAF2823607.1"/>
    <property type="molecule type" value="Genomic_DNA"/>
</dbReference>
<evidence type="ECO:0000313" key="2">
    <source>
        <dbReference type="EMBL" id="KAF2823607.1"/>
    </source>
</evidence>
<evidence type="ECO:0000313" key="3">
    <source>
        <dbReference type="Proteomes" id="UP000799424"/>
    </source>
</evidence>
<dbReference type="AlphaFoldDB" id="A0A6A6ZTE7"/>
<dbReference type="OrthoDB" id="3798409at2759"/>
<name>A0A6A6ZTE7_9PLEO</name>
<feature type="region of interest" description="Disordered" evidence="1">
    <location>
        <begin position="1"/>
        <end position="115"/>
    </location>
</feature>
<dbReference type="Proteomes" id="UP000799424">
    <property type="component" value="Unassembled WGS sequence"/>
</dbReference>
<proteinExistence type="predicted"/>
<protein>
    <submittedName>
        <fullName evidence="2">Uncharacterized protein</fullName>
    </submittedName>
</protein>
<reference evidence="2" key="1">
    <citation type="journal article" date="2020" name="Stud. Mycol.">
        <title>101 Dothideomycetes genomes: a test case for predicting lifestyles and emergence of pathogens.</title>
        <authorList>
            <person name="Haridas S."/>
            <person name="Albert R."/>
            <person name="Binder M."/>
            <person name="Bloem J."/>
            <person name="Labutti K."/>
            <person name="Salamov A."/>
            <person name="Andreopoulos B."/>
            <person name="Baker S."/>
            <person name="Barry K."/>
            <person name="Bills G."/>
            <person name="Bluhm B."/>
            <person name="Cannon C."/>
            <person name="Castanera R."/>
            <person name="Culley D."/>
            <person name="Daum C."/>
            <person name="Ezra D."/>
            <person name="Gonzalez J."/>
            <person name="Henrissat B."/>
            <person name="Kuo A."/>
            <person name="Liang C."/>
            <person name="Lipzen A."/>
            <person name="Lutzoni F."/>
            <person name="Magnuson J."/>
            <person name="Mondo S."/>
            <person name="Nolan M."/>
            <person name="Ohm R."/>
            <person name="Pangilinan J."/>
            <person name="Park H.-J."/>
            <person name="Ramirez L."/>
            <person name="Alfaro M."/>
            <person name="Sun H."/>
            <person name="Tritt A."/>
            <person name="Yoshinaga Y."/>
            <person name="Zwiers L.-H."/>
            <person name="Turgeon B."/>
            <person name="Goodwin S."/>
            <person name="Spatafora J."/>
            <person name="Crous P."/>
            <person name="Grigoriev I."/>
        </authorList>
    </citation>
    <scope>NUCLEOTIDE SEQUENCE</scope>
    <source>
        <strain evidence="2">CBS 113818</strain>
    </source>
</reference>
<accession>A0A6A6ZTE7</accession>
<keyword evidence="3" id="KW-1185">Reference proteome</keyword>
<sequence>MSKRQRPPKQPFEQGVNPPGAARPFKKPRALPKDCSPTRFTPNIGRRTARLTSRGGLASPPATDPRRRSPLFEPEFSYTQSALLEQADDLIDGEDDDTEEEKADPLPEGEGDADDEVEGALEAEDGEPPYRVQAATPFIPRTSSLPEEPDPIVSIRWRACFGDMEKNPVPAAFNSKQDQHFLELTAERLWEWAKRDRAVKTLRRGRDGDWPGVIQLCVAIDRDSSDRVRVDFDLMLVEELNEAPRAAVQVVGSRARLVTATMIQEGGIASVLAAENAGSGMAIGIRDRWCCVDTHCKNYPYVCWLRPGQQARFENHCPVNGNIIAMWARDISKQLATYDEPSDDVRLAILRARDRAEHEKAHRQRSPNSGDNDIRSLTKLLVVGQLNQLNRQPLGELKPRSERLNRLETPSPKPREWVPIKYNHREEMNQHTTNFFNSFKLKHPLDSDAVTNMFNIVCVDGAMDLNMIIGGSGDVLKLWVNHFNLPPGWLFTLQHHALEWQKSYNGLSEKSWRRVERCRKREEKARQKLAADEASSVVSSSDGRC</sequence>
<feature type="compositionally biased region" description="Acidic residues" evidence="1">
    <location>
        <begin position="86"/>
        <end position="115"/>
    </location>
</feature>
<gene>
    <name evidence="2" type="ORF">CC86DRAFT_447920</name>
</gene>
<organism evidence="2 3">
    <name type="scientific">Ophiobolus disseminans</name>
    <dbReference type="NCBI Taxonomy" id="1469910"/>
    <lineage>
        <taxon>Eukaryota</taxon>
        <taxon>Fungi</taxon>
        <taxon>Dikarya</taxon>
        <taxon>Ascomycota</taxon>
        <taxon>Pezizomycotina</taxon>
        <taxon>Dothideomycetes</taxon>
        <taxon>Pleosporomycetidae</taxon>
        <taxon>Pleosporales</taxon>
        <taxon>Pleosporineae</taxon>
        <taxon>Phaeosphaeriaceae</taxon>
        <taxon>Ophiobolus</taxon>
    </lineage>
</organism>
<evidence type="ECO:0000256" key="1">
    <source>
        <dbReference type="SAM" id="MobiDB-lite"/>
    </source>
</evidence>